<feature type="domain" description="F-box" evidence="1">
    <location>
        <begin position="28"/>
        <end position="75"/>
    </location>
</feature>
<dbReference type="InParanoid" id="K0KLQ5"/>
<dbReference type="SUPFAM" id="SSF52058">
    <property type="entry name" value="L domain-like"/>
    <property type="match status" value="2"/>
</dbReference>
<dbReference type="InterPro" id="IPR001810">
    <property type="entry name" value="F-box_dom"/>
</dbReference>
<reference evidence="2 3" key="1">
    <citation type="journal article" date="2012" name="Eukaryot. Cell">
        <title>Draft genome sequence of Wickerhamomyces ciferrii NRRL Y-1031 F-60-10.</title>
        <authorList>
            <person name="Schneider J."/>
            <person name="Andrea H."/>
            <person name="Blom J."/>
            <person name="Jaenicke S."/>
            <person name="Ruckert C."/>
            <person name="Schorsch C."/>
            <person name="Szczepanowski R."/>
            <person name="Farwick M."/>
            <person name="Goesmann A."/>
            <person name="Puhler A."/>
            <person name="Schaffer S."/>
            <person name="Tauch A."/>
            <person name="Kohler T."/>
            <person name="Brinkrolf K."/>
        </authorList>
    </citation>
    <scope>NUCLEOTIDE SEQUENCE [LARGE SCALE GENOMIC DNA]</scope>
    <source>
        <strain evidence="3">ATCC 14091 / BCRC 22168 / CBS 111 / JCM 3599 / NBRC 0793 / NRRL Y-1031 F-60-10</strain>
    </source>
</reference>
<evidence type="ECO:0000313" key="2">
    <source>
        <dbReference type="EMBL" id="CCH43921.1"/>
    </source>
</evidence>
<dbReference type="Proteomes" id="UP000009328">
    <property type="component" value="Unassembled WGS sequence"/>
</dbReference>
<evidence type="ECO:0000313" key="3">
    <source>
        <dbReference type="Proteomes" id="UP000009328"/>
    </source>
</evidence>
<keyword evidence="2" id="KW-0675">Receptor</keyword>
<accession>K0KLQ5</accession>
<dbReference type="AlphaFoldDB" id="K0KLQ5"/>
<organism evidence="2 3">
    <name type="scientific">Wickerhamomyces ciferrii (strain ATCC 14091 / BCRC 22168 / CBS 111 / JCM 3599 / NBRC 0793 / NRRL Y-1031 F-60-10)</name>
    <name type="common">Yeast</name>
    <name type="synonym">Pichia ciferrii</name>
    <dbReference type="NCBI Taxonomy" id="1206466"/>
    <lineage>
        <taxon>Eukaryota</taxon>
        <taxon>Fungi</taxon>
        <taxon>Dikarya</taxon>
        <taxon>Ascomycota</taxon>
        <taxon>Saccharomycotina</taxon>
        <taxon>Saccharomycetes</taxon>
        <taxon>Phaffomycetales</taxon>
        <taxon>Wickerhamomycetaceae</taxon>
        <taxon>Wickerhamomyces</taxon>
    </lineage>
</organism>
<proteinExistence type="predicted"/>
<dbReference type="HOGENOM" id="CLU_430343_0_0_1"/>
<dbReference type="Gene3D" id="3.80.10.10">
    <property type="entry name" value="Ribonuclease Inhibitor"/>
    <property type="match status" value="1"/>
</dbReference>
<protein>
    <submittedName>
        <fullName evidence="2">Toll-like receptor 13</fullName>
    </submittedName>
</protein>
<dbReference type="PROSITE" id="PS50181">
    <property type="entry name" value="FBOX"/>
    <property type="match status" value="1"/>
</dbReference>
<name>K0KLQ5_WICCF</name>
<sequence>MPTQTVPRRLDKYKQKPLYVMTNITVPQTSLNDLPIHIIDKITSDLESNDLINLLNADPSLHYLFTQDYKLVTDLSQDSYDSLPQDFLVTVDKALHSPEVRNFKGTLLLECHDTESSWAYFFELISLLSTETSCEITIYNIESIPFELQEEFHKLVSITASNPGFIKKIHLPDVTTLHLLMIDWDPSVFKLPNVTYLGLGDTTIVDNNVDKELYIPNLEQLYIEGSLNGDLSKLEKIIPSTLHLNEIVKPIDFTKFKYNNLKFLKIESSNGIDKIDDVLFPNLQHLEIINTNIPLISNIKANKLESLIYNSSYYSSISLENFQAENLQQIDIIASSIDHITNVQFPQLKYVKIKLYEQPIPDITNTTFKFLESIEILETEHCIQILDNLTLKKLKIWNIHNDVNYRLSPQTQFPILETLLIAHNEAIQQVPLIYAPNLKNITVLGSFNFVSINNLPKDYPTLTTLVIDNCPVSYINGLEFPNLEVLDIQISSDVFEMNFENNKLPQLKELNISPKVNNSFYSNGNASMTLQWENVEAPNLEIVSINGVQFISKFSTSPYPNLKSLSIDKISDLDIVSNNSLILLNLSHNESIPNLSLGKLPNLEEFYPPIQIDDNTLRWVEDLKKSISEELNSVSDNFGDLKV</sequence>
<dbReference type="InterPro" id="IPR032675">
    <property type="entry name" value="LRR_dom_sf"/>
</dbReference>
<comment type="caution">
    <text evidence="2">The sequence shown here is derived from an EMBL/GenBank/DDBJ whole genome shotgun (WGS) entry which is preliminary data.</text>
</comment>
<gene>
    <name evidence="2" type="ORF">BN7_3476</name>
</gene>
<evidence type="ECO:0000259" key="1">
    <source>
        <dbReference type="PROSITE" id="PS50181"/>
    </source>
</evidence>
<keyword evidence="3" id="KW-1185">Reference proteome</keyword>
<dbReference type="EMBL" id="CAIF01000097">
    <property type="protein sequence ID" value="CCH43921.1"/>
    <property type="molecule type" value="Genomic_DNA"/>
</dbReference>